<dbReference type="EMBL" id="PVBS01000001">
    <property type="protein sequence ID" value="PRD56701.1"/>
    <property type="molecule type" value="Genomic_DNA"/>
</dbReference>
<sequence>MDRWIRQNKEYLSTERYKLQGDIWLNFKDKIHMKNLQALFNREPNLQPAEVLTWSEIVPFLAEEPAKERCPIFTL</sequence>
<organism evidence="1 2">
    <name type="scientific">Sphingobacterium gobiense</name>
    <dbReference type="NCBI Taxonomy" id="1382456"/>
    <lineage>
        <taxon>Bacteria</taxon>
        <taxon>Pseudomonadati</taxon>
        <taxon>Bacteroidota</taxon>
        <taxon>Sphingobacteriia</taxon>
        <taxon>Sphingobacteriales</taxon>
        <taxon>Sphingobacteriaceae</taxon>
        <taxon>Sphingobacterium</taxon>
    </lineage>
</organism>
<evidence type="ECO:0000313" key="1">
    <source>
        <dbReference type="EMBL" id="PRD56701.1"/>
    </source>
</evidence>
<evidence type="ECO:0000313" key="2">
    <source>
        <dbReference type="Proteomes" id="UP000238642"/>
    </source>
</evidence>
<accession>A0A2S9JU76</accession>
<dbReference type="Proteomes" id="UP000238642">
    <property type="component" value="Unassembled WGS sequence"/>
</dbReference>
<reference evidence="1 2" key="1">
    <citation type="submission" date="2018-02" db="EMBL/GenBank/DDBJ databases">
        <title>The draft genome of Sphingobacterium gobiense H7.</title>
        <authorList>
            <person name="Li L."/>
            <person name="Liu L."/>
            <person name="Zhang X."/>
            <person name="Wang T."/>
            <person name="Liang L."/>
        </authorList>
    </citation>
    <scope>NUCLEOTIDE SEQUENCE [LARGE SCALE GENOMIC DNA]</scope>
    <source>
        <strain evidence="1 2">ACCC 05757</strain>
    </source>
</reference>
<gene>
    <name evidence="1" type="ORF">C5749_05575</name>
</gene>
<dbReference type="AlphaFoldDB" id="A0A2S9JU76"/>
<keyword evidence="2" id="KW-1185">Reference proteome</keyword>
<protein>
    <submittedName>
        <fullName evidence="1">Uncharacterized protein</fullName>
    </submittedName>
</protein>
<proteinExistence type="predicted"/>
<comment type="caution">
    <text evidence="1">The sequence shown here is derived from an EMBL/GenBank/DDBJ whole genome shotgun (WGS) entry which is preliminary data.</text>
</comment>
<name>A0A2S9JU76_9SPHI</name>